<keyword evidence="2" id="KW-1185">Reference proteome</keyword>
<accession>A0ABQ4P4V0</accession>
<proteinExistence type="predicted"/>
<gene>
    <name evidence="1" type="ORF">TUM4438_09400</name>
</gene>
<protein>
    <submittedName>
        <fullName evidence="1">Uncharacterized protein</fullName>
    </submittedName>
</protein>
<name>A0ABQ4P4V0_9GAMM</name>
<evidence type="ECO:0000313" key="1">
    <source>
        <dbReference type="EMBL" id="GIU42567.1"/>
    </source>
</evidence>
<dbReference type="RefSeq" id="WP_220780031.1">
    <property type="nucleotide sequence ID" value="NZ_BPEY01000011.1"/>
</dbReference>
<reference evidence="1" key="1">
    <citation type="submission" date="2021-05" db="EMBL/GenBank/DDBJ databases">
        <title>Molecular characterization for Shewanella algae harboring chromosomal blaOXA-55-like strains isolated from clinical and environment sample.</title>
        <authorList>
            <person name="Ohama Y."/>
            <person name="Aoki K."/>
            <person name="Harada S."/>
            <person name="Moriya K."/>
            <person name="Ishii Y."/>
            <person name="Tateda K."/>
        </authorList>
    </citation>
    <scope>NUCLEOTIDE SEQUENCE</scope>
    <source>
        <strain evidence="1">JCM 11563</strain>
    </source>
</reference>
<evidence type="ECO:0000313" key="2">
    <source>
        <dbReference type="Proteomes" id="UP000887104"/>
    </source>
</evidence>
<organism evidence="1 2">
    <name type="scientific">Shewanella sairae</name>
    <dbReference type="NCBI Taxonomy" id="190310"/>
    <lineage>
        <taxon>Bacteria</taxon>
        <taxon>Pseudomonadati</taxon>
        <taxon>Pseudomonadota</taxon>
        <taxon>Gammaproteobacteria</taxon>
        <taxon>Alteromonadales</taxon>
        <taxon>Shewanellaceae</taxon>
        <taxon>Shewanella</taxon>
    </lineage>
</organism>
<sequence>MFSVLKSNTATLDRDSQFQVDFLLECIERYEKQQAKLVNVGKSSIDVPANPITTRSVLSREELAMLTTLF</sequence>
<dbReference type="Proteomes" id="UP000887104">
    <property type="component" value="Unassembled WGS sequence"/>
</dbReference>
<comment type="caution">
    <text evidence="1">The sequence shown here is derived from an EMBL/GenBank/DDBJ whole genome shotgun (WGS) entry which is preliminary data.</text>
</comment>
<dbReference type="EMBL" id="BPEY01000011">
    <property type="protein sequence ID" value="GIU42567.1"/>
    <property type="molecule type" value="Genomic_DNA"/>
</dbReference>